<protein>
    <submittedName>
        <fullName evidence="1">Uncharacterized protein</fullName>
    </submittedName>
</protein>
<proteinExistence type="predicted"/>
<dbReference type="EMBL" id="HACM01002489">
    <property type="protein sequence ID" value="CRZ02931.1"/>
    <property type="molecule type" value="Transcribed_RNA"/>
</dbReference>
<evidence type="ECO:0000313" key="1">
    <source>
        <dbReference type="EMBL" id="CRZ02931.1"/>
    </source>
</evidence>
<reference evidence="1" key="1">
    <citation type="submission" date="2015-04" db="EMBL/GenBank/DDBJ databases">
        <title>The genome sequence of the plant pathogenic Rhizarian Plasmodiophora brassicae reveals insights in its biotrophic life cycle and the origin of chitin synthesis.</title>
        <authorList>
            <person name="Schwelm A."/>
            <person name="Fogelqvist J."/>
            <person name="Knaust A."/>
            <person name="Julke S."/>
            <person name="Lilja T."/>
            <person name="Dhandapani V."/>
            <person name="Bonilla-Rosso G."/>
            <person name="Karlsson M."/>
            <person name="Shevchenko A."/>
            <person name="Choi S.R."/>
            <person name="Kim H.G."/>
            <person name="Park J.Y."/>
            <person name="Lim Y.P."/>
            <person name="Ludwig-Muller J."/>
            <person name="Dixelius C."/>
        </authorList>
    </citation>
    <scope>NUCLEOTIDE SEQUENCE</scope>
    <source>
        <tissue evidence="1">Potato root galls</tissue>
    </source>
</reference>
<name>A0A0H5QNH1_9EUKA</name>
<organism evidence="1">
    <name type="scientific">Spongospora subterranea</name>
    <dbReference type="NCBI Taxonomy" id="70186"/>
    <lineage>
        <taxon>Eukaryota</taxon>
        <taxon>Sar</taxon>
        <taxon>Rhizaria</taxon>
        <taxon>Endomyxa</taxon>
        <taxon>Phytomyxea</taxon>
        <taxon>Plasmodiophorida</taxon>
        <taxon>Plasmodiophoridae</taxon>
        <taxon>Spongospora</taxon>
    </lineage>
</organism>
<dbReference type="AlphaFoldDB" id="A0A0H5QNH1"/>
<sequence>MDQDKSQQMLEISQDGIQLLSLNCKFSKECMIQMTTNIHTIAKPSIHFGWMEARNIYDSTDAEVPDLHPLSVFHGKLANIQKKKFHLSLLSPQNIICFQLTFCKIFYRENLEGNESAQSVLLQKGDDY</sequence>
<accession>A0A0H5QNH1</accession>